<proteinExistence type="inferred from homology"/>
<dbReference type="InterPro" id="IPR015414">
    <property type="entry name" value="TMEM64"/>
</dbReference>
<evidence type="ECO:0000313" key="8">
    <source>
        <dbReference type="EMBL" id="GAN54856.1"/>
    </source>
</evidence>
<evidence type="ECO:0000256" key="6">
    <source>
        <dbReference type="RuleBase" id="RU366058"/>
    </source>
</evidence>
<comment type="caution">
    <text evidence="8">The sequence shown here is derived from an EMBL/GenBank/DDBJ whole genome shotgun (WGS) entry which is preliminary data.</text>
</comment>
<dbReference type="AlphaFoldDB" id="A0A0D6MN43"/>
<feature type="transmembrane region" description="Helical" evidence="6">
    <location>
        <begin position="50"/>
        <end position="70"/>
    </location>
</feature>
<dbReference type="OrthoDB" id="7348996at2"/>
<feature type="domain" description="VTT" evidence="7">
    <location>
        <begin position="70"/>
        <end position="183"/>
    </location>
</feature>
<dbReference type="EMBL" id="BALE01000031">
    <property type="protein sequence ID" value="GAN54856.1"/>
    <property type="molecule type" value="Genomic_DNA"/>
</dbReference>
<keyword evidence="5 6" id="KW-0472">Membrane</keyword>
<evidence type="ECO:0000313" key="9">
    <source>
        <dbReference type="Proteomes" id="UP000032679"/>
    </source>
</evidence>
<keyword evidence="9" id="KW-1185">Reference proteome</keyword>
<evidence type="ECO:0000256" key="4">
    <source>
        <dbReference type="ARBA" id="ARBA00022989"/>
    </source>
</evidence>
<comment type="similarity">
    <text evidence="6">Belongs to the TVP38/TMEM64 family.</text>
</comment>
<keyword evidence="4 6" id="KW-1133">Transmembrane helix</keyword>
<evidence type="ECO:0000256" key="5">
    <source>
        <dbReference type="ARBA" id="ARBA00023136"/>
    </source>
</evidence>
<dbReference type="PANTHER" id="PTHR12677:SF59">
    <property type="entry name" value="GOLGI APPARATUS MEMBRANE PROTEIN TVP38-RELATED"/>
    <property type="match status" value="1"/>
</dbReference>
<evidence type="ECO:0000256" key="1">
    <source>
        <dbReference type="ARBA" id="ARBA00004651"/>
    </source>
</evidence>
<dbReference type="Pfam" id="PF09335">
    <property type="entry name" value="VTT_dom"/>
    <property type="match status" value="1"/>
</dbReference>
<dbReference type="RefSeq" id="WP_048849515.1">
    <property type="nucleotide sequence ID" value="NZ_BALE01000031.1"/>
</dbReference>
<feature type="transmembrane region" description="Helical" evidence="6">
    <location>
        <begin position="18"/>
        <end position="38"/>
    </location>
</feature>
<feature type="transmembrane region" description="Helical" evidence="6">
    <location>
        <begin position="193"/>
        <end position="211"/>
    </location>
</feature>
<dbReference type="Proteomes" id="UP000032679">
    <property type="component" value="Unassembled WGS sequence"/>
</dbReference>
<protein>
    <recommendedName>
        <fullName evidence="6">TVP38/TMEM64 family membrane protein</fullName>
    </recommendedName>
</protein>
<feature type="transmembrane region" description="Helical" evidence="6">
    <location>
        <begin position="132"/>
        <end position="152"/>
    </location>
</feature>
<feature type="transmembrane region" description="Helical" evidence="6">
    <location>
        <begin position="90"/>
        <end position="111"/>
    </location>
</feature>
<reference evidence="8 9" key="1">
    <citation type="submission" date="2012-10" db="EMBL/GenBank/DDBJ databases">
        <title>Genome sequencing of Tanticharoenia sakaeratensis NBRC 103193.</title>
        <authorList>
            <person name="Azuma Y."/>
            <person name="Hadano H."/>
            <person name="Hirakawa H."/>
            <person name="Matsushita K."/>
        </authorList>
    </citation>
    <scope>NUCLEOTIDE SEQUENCE [LARGE SCALE GENOMIC DNA]</scope>
    <source>
        <strain evidence="8 9">NBRC 103193</strain>
    </source>
</reference>
<evidence type="ECO:0000256" key="3">
    <source>
        <dbReference type="ARBA" id="ARBA00022692"/>
    </source>
</evidence>
<dbReference type="PANTHER" id="PTHR12677">
    <property type="entry name" value="GOLGI APPARATUS MEMBRANE PROTEIN TVP38-RELATED"/>
    <property type="match status" value="1"/>
</dbReference>
<sequence length="218" mass="22476">MTSGSDPVAPLPPTRARLWRPLALIIVLAGLAWGVRFLPGVRHWIELAEAGHLPMGWLLAGGILYCALGLPRQALSLACGLTCGTAIGMIVVSIATVLGSAIAYGAAAFGIRPRHGTGRIGALRARLAARPFRAVLTLRLMPVGSAFLVNIASGAARIGFWPFVAATLIGSAPQSLIFVLLGAGTRIGQTTQLALAAALAVASLGLGMALMRGEERKS</sequence>
<evidence type="ECO:0000256" key="2">
    <source>
        <dbReference type="ARBA" id="ARBA00022475"/>
    </source>
</evidence>
<dbReference type="GO" id="GO:0005886">
    <property type="term" value="C:plasma membrane"/>
    <property type="evidence" value="ECO:0007669"/>
    <property type="project" value="UniProtKB-SubCell"/>
</dbReference>
<keyword evidence="3 6" id="KW-0812">Transmembrane</keyword>
<comment type="subcellular location">
    <subcellularLocation>
        <location evidence="1 6">Cell membrane</location>
        <topology evidence="1 6">Multi-pass membrane protein</topology>
    </subcellularLocation>
</comment>
<accession>A0A0D6MN43</accession>
<gene>
    <name evidence="8" type="ORF">Tasa_031_074</name>
</gene>
<feature type="transmembrane region" description="Helical" evidence="6">
    <location>
        <begin position="158"/>
        <end position="181"/>
    </location>
</feature>
<dbReference type="STRING" id="1231623.Tasa_031_074"/>
<keyword evidence="2 6" id="KW-1003">Cell membrane</keyword>
<evidence type="ECO:0000259" key="7">
    <source>
        <dbReference type="Pfam" id="PF09335"/>
    </source>
</evidence>
<dbReference type="InterPro" id="IPR032816">
    <property type="entry name" value="VTT_dom"/>
</dbReference>
<name>A0A0D6MN43_9PROT</name>
<organism evidence="8 9">
    <name type="scientific">Tanticharoenia sakaeratensis NBRC 103193</name>
    <dbReference type="NCBI Taxonomy" id="1231623"/>
    <lineage>
        <taxon>Bacteria</taxon>
        <taxon>Pseudomonadati</taxon>
        <taxon>Pseudomonadota</taxon>
        <taxon>Alphaproteobacteria</taxon>
        <taxon>Acetobacterales</taxon>
        <taxon>Acetobacteraceae</taxon>
        <taxon>Tanticharoenia</taxon>
    </lineage>
</organism>